<gene>
    <name evidence="4" type="ORF">FOY51_01545</name>
</gene>
<dbReference type="PANTHER" id="PTHR30055:SF200">
    <property type="entry name" value="HTH-TYPE TRANSCRIPTIONAL REPRESSOR BDCR"/>
    <property type="match status" value="1"/>
</dbReference>
<protein>
    <submittedName>
        <fullName evidence="4">TetR/AcrR family transcriptional regulator</fullName>
    </submittedName>
</protein>
<organism evidence="4 5">
    <name type="scientific">Antrihabitans cavernicola</name>
    <dbReference type="NCBI Taxonomy" id="2495913"/>
    <lineage>
        <taxon>Bacteria</taxon>
        <taxon>Bacillati</taxon>
        <taxon>Actinomycetota</taxon>
        <taxon>Actinomycetes</taxon>
        <taxon>Mycobacteriales</taxon>
        <taxon>Nocardiaceae</taxon>
        <taxon>Antrihabitans</taxon>
    </lineage>
</organism>
<dbReference type="AlphaFoldDB" id="A0A5A7SJP9"/>
<dbReference type="PROSITE" id="PS50977">
    <property type="entry name" value="HTH_TETR_2"/>
    <property type="match status" value="1"/>
</dbReference>
<evidence type="ECO:0000313" key="4">
    <source>
        <dbReference type="EMBL" id="KAA0024655.1"/>
    </source>
</evidence>
<keyword evidence="5" id="KW-1185">Reference proteome</keyword>
<reference evidence="4 5" key="1">
    <citation type="submission" date="2019-07" db="EMBL/GenBank/DDBJ databases">
        <title>Rhodococcus cavernicolus sp. nov., isolated from a cave.</title>
        <authorList>
            <person name="Lee S.D."/>
        </authorList>
    </citation>
    <scope>NUCLEOTIDE SEQUENCE [LARGE SCALE GENOMIC DNA]</scope>
    <source>
        <strain evidence="4 5">C1-24</strain>
    </source>
</reference>
<feature type="DNA-binding region" description="H-T-H motif" evidence="2">
    <location>
        <begin position="35"/>
        <end position="54"/>
    </location>
</feature>
<dbReference type="Gene3D" id="1.10.357.10">
    <property type="entry name" value="Tetracycline Repressor, domain 2"/>
    <property type="match status" value="1"/>
</dbReference>
<sequence length="191" mass="20865">MSGNWLREERSDAASERILDAAGRLFVDRGVSGTTMAVVAREAGCSRATLYRYFDGRRSLHLAYVNREARRIGLRVLAEAATITDPRERVVEAVLMAIREVRSDPNSAVWFRRGDAGVAADVADSSEVIDALGSAFLADMGAGADTSRQARWLVRVIVSLLTVPGIDEDDERATLEQFVVPVIQDSIEKIG</sequence>
<feature type="domain" description="HTH tetR-type" evidence="3">
    <location>
        <begin position="12"/>
        <end position="72"/>
    </location>
</feature>
<dbReference type="InterPro" id="IPR050109">
    <property type="entry name" value="HTH-type_TetR-like_transc_reg"/>
</dbReference>
<dbReference type="SUPFAM" id="SSF46689">
    <property type="entry name" value="Homeodomain-like"/>
    <property type="match status" value="1"/>
</dbReference>
<evidence type="ECO:0000313" key="5">
    <source>
        <dbReference type="Proteomes" id="UP000322244"/>
    </source>
</evidence>
<evidence type="ECO:0000259" key="3">
    <source>
        <dbReference type="PROSITE" id="PS50977"/>
    </source>
</evidence>
<name>A0A5A7SJP9_9NOCA</name>
<dbReference type="GO" id="GO:0003700">
    <property type="term" value="F:DNA-binding transcription factor activity"/>
    <property type="evidence" value="ECO:0007669"/>
    <property type="project" value="TreeGrafter"/>
</dbReference>
<keyword evidence="1 2" id="KW-0238">DNA-binding</keyword>
<dbReference type="OrthoDB" id="4541857at2"/>
<evidence type="ECO:0000256" key="1">
    <source>
        <dbReference type="ARBA" id="ARBA00023125"/>
    </source>
</evidence>
<dbReference type="EMBL" id="VLNY01000001">
    <property type="protein sequence ID" value="KAA0024655.1"/>
    <property type="molecule type" value="Genomic_DNA"/>
</dbReference>
<dbReference type="Pfam" id="PF00440">
    <property type="entry name" value="TetR_N"/>
    <property type="match status" value="1"/>
</dbReference>
<dbReference type="InterPro" id="IPR001647">
    <property type="entry name" value="HTH_TetR"/>
</dbReference>
<dbReference type="PRINTS" id="PR00455">
    <property type="entry name" value="HTHTETR"/>
</dbReference>
<dbReference type="InterPro" id="IPR009057">
    <property type="entry name" value="Homeodomain-like_sf"/>
</dbReference>
<comment type="caution">
    <text evidence="4">The sequence shown here is derived from an EMBL/GenBank/DDBJ whole genome shotgun (WGS) entry which is preliminary data.</text>
</comment>
<evidence type="ECO:0000256" key="2">
    <source>
        <dbReference type="PROSITE-ProRule" id="PRU00335"/>
    </source>
</evidence>
<dbReference type="PANTHER" id="PTHR30055">
    <property type="entry name" value="HTH-TYPE TRANSCRIPTIONAL REGULATOR RUTR"/>
    <property type="match status" value="1"/>
</dbReference>
<dbReference type="Proteomes" id="UP000322244">
    <property type="component" value="Unassembled WGS sequence"/>
</dbReference>
<dbReference type="GO" id="GO:0000976">
    <property type="term" value="F:transcription cis-regulatory region binding"/>
    <property type="evidence" value="ECO:0007669"/>
    <property type="project" value="TreeGrafter"/>
</dbReference>
<proteinExistence type="predicted"/>
<accession>A0A5A7SJP9</accession>
<dbReference type="RefSeq" id="WP_149428430.1">
    <property type="nucleotide sequence ID" value="NZ_VLNY01000001.1"/>
</dbReference>